<keyword evidence="2" id="KW-1185">Reference proteome</keyword>
<dbReference type="Proteomes" id="UP000799441">
    <property type="component" value="Unassembled WGS sequence"/>
</dbReference>
<evidence type="ECO:0000313" key="1">
    <source>
        <dbReference type="EMBL" id="KAF2724619.1"/>
    </source>
</evidence>
<proteinExistence type="predicted"/>
<dbReference type="EMBL" id="MU003771">
    <property type="protein sequence ID" value="KAF2724619.1"/>
    <property type="molecule type" value="Genomic_DNA"/>
</dbReference>
<name>A0A9P4US45_9PEZI</name>
<dbReference type="AlphaFoldDB" id="A0A9P4US45"/>
<sequence length="129" mass="14215">MKAERQSVCIKPLSIMLQLGACTAERMCARRDNDACRKRWSVGGADILPTYRLAQQHRDPLPASQIDAIANQEVTASAGNADTSSSEGNCMRLVTSAPMQGIYRQQYSILRCPVCPQSFPTYPILPTVR</sequence>
<accession>A0A9P4US45</accession>
<evidence type="ECO:0000313" key="2">
    <source>
        <dbReference type="Proteomes" id="UP000799441"/>
    </source>
</evidence>
<reference evidence="1" key="1">
    <citation type="journal article" date="2020" name="Stud. Mycol.">
        <title>101 Dothideomycetes genomes: a test case for predicting lifestyles and emergence of pathogens.</title>
        <authorList>
            <person name="Haridas S."/>
            <person name="Albert R."/>
            <person name="Binder M."/>
            <person name="Bloem J."/>
            <person name="Labutti K."/>
            <person name="Salamov A."/>
            <person name="Andreopoulos B."/>
            <person name="Baker S."/>
            <person name="Barry K."/>
            <person name="Bills G."/>
            <person name="Bluhm B."/>
            <person name="Cannon C."/>
            <person name="Castanera R."/>
            <person name="Culley D."/>
            <person name="Daum C."/>
            <person name="Ezra D."/>
            <person name="Gonzalez J."/>
            <person name="Henrissat B."/>
            <person name="Kuo A."/>
            <person name="Liang C."/>
            <person name="Lipzen A."/>
            <person name="Lutzoni F."/>
            <person name="Magnuson J."/>
            <person name="Mondo S."/>
            <person name="Nolan M."/>
            <person name="Ohm R."/>
            <person name="Pangilinan J."/>
            <person name="Park H.-J."/>
            <person name="Ramirez L."/>
            <person name="Alfaro M."/>
            <person name="Sun H."/>
            <person name="Tritt A."/>
            <person name="Yoshinaga Y."/>
            <person name="Zwiers L.-H."/>
            <person name="Turgeon B."/>
            <person name="Goodwin S."/>
            <person name="Spatafora J."/>
            <person name="Crous P."/>
            <person name="Grigoriev I."/>
        </authorList>
    </citation>
    <scope>NUCLEOTIDE SEQUENCE</scope>
    <source>
        <strain evidence="1">CBS 116435</strain>
    </source>
</reference>
<comment type="caution">
    <text evidence="1">The sequence shown here is derived from an EMBL/GenBank/DDBJ whole genome shotgun (WGS) entry which is preliminary data.</text>
</comment>
<organism evidence="1 2">
    <name type="scientific">Polychaeton citri CBS 116435</name>
    <dbReference type="NCBI Taxonomy" id="1314669"/>
    <lineage>
        <taxon>Eukaryota</taxon>
        <taxon>Fungi</taxon>
        <taxon>Dikarya</taxon>
        <taxon>Ascomycota</taxon>
        <taxon>Pezizomycotina</taxon>
        <taxon>Dothideomycetes</taxon>
        <taxon>Dothideomycetidae</taxon>
        <taxon>Capnodiales</taxon>
        <taxon>Capnodiaceae</taxon>
        <taxon>Polychaeton</taxon>
    </lineage>
</organism>
<protein>
    <submittedName>
        <fullName evidence="1">Uncharacterized protein</fullName>
    </submittedName>
</protein>
<gene>
    <name evidence="1" type="ORF">K431DRAFT_147271</name>
</gene>